<dbReference type="Proteomes" id="UP000273159">
    <property type="component" value="Unassembled WGS sequence"/>
</dbReference>
<reference evidence="1 2" key="1">
    <citation type="submission" date="2018-10" db="EMBL/GenBank/DDBJ databases">
        <title>Genome-guide identification and characterization of bacteria that degrade polycyclic aromatic hydrocarbons and resist hexavalent chromium simultaneously.</title>
        <authorList>
            <person name="Feng H."/>
        </authorList>
    </citation>
    <scope>NUCLEOTIDE SEQUENCE [LARGE SCALE GENOMIC DNA]</scope>
    <source>
        <strain evidence="1 2">J015</strain>
    </source>
</reference>
<accession>A0A3B0F3P2</accession>
<name>A0A3B0F3P2_PSEPS</name>
<gene>
    <name evidence="1" type="ORF">D7Z96_19885</name>
</gene>
<dbReference type="SUPFAM" id="SSF54909">
    <property type="entry name" value="Dimeric alpha+beta barrel"/>
    <property type="match status" value="1"/>
</dbReference>
<sequence length="189" mass="21017">MSSDSGPAPRARAWKAVARCAGRSAVMLARRRVHLPKENVGRTLQFADGSTTKVYRETTVDGGGPVEPCVLVVAFTLRLVRGRAHRFFEAESLLNTPLFVGFPGFVSKLWCAHDSRGVYRGLYEWDGAARARHYASSLWRVLELVSVPGSISYKVLPGLRRDEVLANPERMQDMVSGSGQGWWRLLSRT</sequence>
<reference evidence="2" key="2">
    <citation type="submission" date="2018-10" db="EMBL/GenBank/DDBJ databases">
        <authorList>
            <person name="Wang Y."/>
            <person name="Wang J."/>
            <person name="Yang X."/>
            <person name="Wang Z."/>
            <person name="Huang Y."/>
        </authorList>
    </citation>
    <scope>NUCLEOTIDE SEQUENCE [LARGE SCALE GENOMIC DNA]</scope>
    <source>
        <strain evidence="2">J015</strain>
    </source>
</reference>
<dbReference type="Gene3D" id="3.30.70.100">
    <property type="match status" value="1"/>
</dbReference>
<organism evidence="1 2">
    <name type="scientific">Pseudarthrobacter phenanthrenivorans</name>
    <name type="common">Arthrobacter phenanthrenivorans</name>
    <dbReference type="NCBI Taxonomy" id="361575"/>
    <lineage>
        <taxon>Bacteria</taxon>
        <taxon>Bacillati</taxon>
        <taxon>Actinomycetota</taxon>
        <taxon>Actinomycetes</taxon>
        <taxon>Micrococcales</taxon>
        <taxon>Micrococcaceae</taxon>
        <taxon>Pseudarthrobacter</taxon>
    </lineage>
</organism>
<protein>
    <submittedName>
        <fullName evidence="1">Uncharacterized protein</fullName>
    </submittedName>
</protein>
<evidence type="ECO:0000313" key="1">
    <source>
        <dbReference type="EMBL" id="RKO19844.1"/>
    </source>
</evidence>
<dbReference type="AlphaFoldDB" id="A0A3B0F3P2"/>
<comment type="caution">
    <text evidence="1">The sequence shown here is derived from an EMBL/GenBank/DDBJ whole genome shotgun (WGS) entry which is preliminary data.</text>
</comment>
<proteinExistence type="predicted"/>
<dbReference type="InterPro" id="IPR011008">
    <property type="entry name" value="Dimeric_a/b-barrel"/>
</dbReference>
<dbReference type="EMBL" id="RBNH01000031">
    <property type="protein sequence ID" value="RKO19844.1"/>
    <property type="molecule type" value="Genomic_DNA"/>
</dbReference>
<evidence type="ECO:0000313" key="2">
    <source>
        <dbReference type="Proteomes" id="UP000273159"/>
    </source>
</evidence>